<comment type="caution">
    <text evidence="3">The sequence shown here is derived from an EMBL/GenBank/DDBJ whole genome shotgun (WGS) entry which is preliminary data.</text>
</comment>
<gene>
    <name evidence="3" type="ORF">GGR32_000367</name>
</gene>
<proteinExistence type="predicted"/>
<protein>
    <recommendedName>
        <fullName evidence="2">DUF2062 domain-containing protein</fullName>
    </recommendedName>
</protein>
<dbReference type="Pfam" id="PF09835">
    <property type="entry name" value="DUF2062"/>
    <property type="match status" value="1"/>
</dbReference>
<dbReference type="PANTHER" id="PTHR40547:SF1">
    <property type="entry name" value="SLL0298 PROTEIN"/>
    <property type="match status" value="1"/>
</dbReference>
<evidence type="ECO:0000313" key="3">
    <source>
        <dbReference type="EMBL" id="MBB4118095.1"/>
    </source>
</evidence>
<accession>A0A840ELV1</accession>
<dbReference type="AlphaFoldDB" id="A0A840ELV1"/>
<keyword evidence="4" id="KW-1185">Reference proteome</keyword>
<evidence type="ECO:0000256" key="1">
    <source>
        <dbReference type="SAM" id="Phobius"/>
    </source>
</evidence>
<reference evidence="3 4" key="1">
    <citation type="submission" date="2020-08" db="EMBL/GenBank/DDBJ databases">
        <title>Genomic Encyclopedia of Type Strains, Phase IV (KMG-IV): sequencing the most valuable type-strain genomes for metagenomic binning, comparative biology and taxonomic classification.</title>
        <authorList>
            <person name="Goeker M."/>
        </authorList>
    </citation>
    <scope>NUCLEOTIDE SEQUENCE [LARGE SCALE GENOMIC DNA]</scope>
    <source>
        <strain evidence="3 4">DSM 29568</strain>
    </source>
</reference>
<feature type="transmembrane region" description="Helical" evidence="1">
    <location>
        <begin position="57"/>
        <end position="80"/>
    </location>
</feature>
<dbReference type="RefSeq" id="WP_183475740.1">
    <property type="nucleotide sequence ID" value="NZ_JACIFO010000001.1"/>
</dbReference>
<evidence type="ECO:0000259" key="2">
    <source>
        <dbReference type="Pfam" id="PF09835"/>
    </source>
</evidence>
<organism evidence="3 4">
    <name type="scientific">Mesonia hippocampi</name>
    <dbReference type="NCBI Taxonomy" id="1628250"/>
    <lineage>
        <taxon>Bacteria</taxon>
        <taxon>Pseudomonadati</taxon>
        <taxon>Bacteroidota</taxon>
        <taxon>Flavobacteriia</taxon>
        <taxon>Flavobacteriales</taxon>
        <taxon>Flavobacteriaceae</taxon>
        <taxon>Mesonia</taxon>
    </lineage>
</organism>
<keyword evidence="1" id="KW-0472">Membrane</keyword>
<feature type="transmembrane region" description="Helical" evidence="1">
    <location>
        <begin position="20"/>
        <end position="45"/>
    </location>
</feature>
<keyword evidence="1" id="KW-1133">Transmembrane helix</keyword>
<dbReference type="PANTHER" id="PTHR40547">
    <property type="entry name" value="SLL0298 PROTEIN"/>
    <property type="match status" value="1"/>
</dbReference>
<dbReference type="EMBL" id="JACIFO010000001">
    <property type="protein sequence ID" value="MBB4118095.1"/>
    <property type="molecule type" value="Genomic_DNA"/>
</dbReference>
<feature type="transmembrane region" description="Helical" evidence="1">
    <location>
        <begin position="112"/>
        <end position="135"/>
    </location>
</feature>
<evidence type="ECO:0000313" key="4">
    <source>
        <dbReference type="Proteomes" id="UP000553034"/>
    </source>
</evidence>
<sequence length="149" mass="16656">MNNPIKKFKRLFKIEDSPKVIAKGFALGSFIGMIPIPGFQIFVAFGFSKLFKVNTKAACIAVFNTNLFTGAFIFAFNYWLGKKVLGITSSFEIPKTINMQFVNTILKAGSEVYISLLVGGIMTGLVFAIISYYILKRFIENSQLKESRV</sequence>
<dbReference type="InterPro" id="IPR018639">
    <property type="entry name" value="DUF2062"/>
</dbReference>
<feature type="domain" description="DUF2062" evidence="2">
    <location>
        <begin position="7"/>
        <end position="145"/>
    </location>
</feature>
<dbReference type="Proteomes" id="UP000553034">
    <property type="component" value="Unassembled WGS sequence"/>
</dbReference>
<name>A0A840ELV1_9FLAO</name>
<keyword evidence="1" id="KW-0812">Transmembrane</keyword>